<gene>
    <name evidence="1" type="ORF">ARALYDRAFT_897979</name>
</gene>
<name>D7L648_ARALL</name>
<protein>
    <submittedName>
        <fullName evidence="1">Uncharacterized protein</fullName>
    </submittedName>
</protein>
<keyword evidence="2" id="KW-1185">Reference proteome</keyword>
<dbReference type="InterPro" id="IPR009568">
    <property type="entry name" value="DUF1184"/>
</dbReference>
<reference evidence="2" key="1">
    <citation type="journal article" date="2011" name="Nat. Genet.">
        <title>The Arabidopsis lyrata genome sequence and the basis of rapid genome size change.</title>
        <authorList>
            <person name="Hu T.T."/>
            <person name="Pattyn P."/>
            <person name="Bakker E.G."/>
            <person name="Cao J."/>
            <person name="Cheng J.-F."/>
            <person name="Clark R.M."/>
            <person name="Fahlgren N."/>
            <person name="Fawcett J.A."/>
            <person name="Grimwood J."/>
            <person name="Gundlach H."/>
            <person name="Haberer G."/>
            <person name="Hollister J.D."/>
            <person name="Ossowski S."/>
            <person name="Ottilar R.P."/>
            <person name="Salamov A.A."/>
            <person name="Schneeberger K."/>
            <person name="Spannagl M."/>
            <person name="Wang X."/>
            <person name="Yang L."/>
            <person name="Nasrallah M.E."/>
            <person name="Bergelson J."/>
            <person name="Carrington J.C."/>
            <person name="Gaut B.S."/>
            <person name="Schmutz J."/>
            <person name="Mayer K.F.X."/>
            <person name="Van de Peer Y."/>
            <person name="Grigoriev I.V."/>
            <person name="Nordborg M."/>
            <person name="Weigel D."/>
            <person name="Guo Y.-L."/>
        </authorList>
    </citation>
    <scope>NUCLEOTIDE SEQUENCE [LARGE SCALE GENOMIC DNA]</scope>
    <source>
        <strain evidence="2">cv. MN47</strain>
    </source>
</reference>
<evidence type="ECO:0000313" key="2">
    <source>
        <dbReference type="Proteomes" id="UP000008694"/>
    </source>
</evidence>
<dbReference type="Proteomes" id="UP000008694">
    <property type="component" value="Unassembled WGS sequence"/>
</dbReference>
<organism evidence="2">
    <name type="scientific">Arabidopsis lyrata subsp. lyrata</name>
    <name type="common">Lyre-leaved rock-cress</name>
    <dbReference type="NCBI Taxonomy" id="81972"/>
    <lineage>
        <taxon>Eukaryota</taxon>
        <taxon>Viridiplantae</taxon>
        <taxon>Streptophyta</taxon>
        <taxon>Embryophyta</taxon>
        <taxon>Tracheophyta</taxon>
        <taxon>Spermatophyta</taxon>
        <taxon>Magnoliopsida</taxon>
        <taxon>eudicotyledons</taxon>
        <taxon>Gunneridae</taxon>
        <taxon>Pentapetalae</taxon>
        <taxon>rosids</taxon>
        <taxon>malvids</taxon>
        <taxon>Brassicales</taxon>
        <taxon>Brassicaceae</taxon>
        <taxon>Camelineae</taxon>
        <taxon>Arabidopsis</taxon>
    </lineage>
</organism>
<proteinExistence type="predicted"/>
<accession>D7L648</accession>
<evidence type="ECO:0000313" key="1">
    <source>
        <dbReference type="EMBL" id="EFH59274.1"/>
    </source>
</evidence>
<dbReference type="KEGG" id="aly:9321220"/>
<dbReference type="EMBL" id="GL348715">
    <property type="protein sequence ID" value="EFH59274.1"/>
    <property type="molecule type" value="Genomic_DNA"/>
</dbReference>
<dbReference type="Gramene" id="scaffold_301949.1">
    <property type="protein sequence ID" value="scaffold_301949.1"/>
    <property type="gene ID" value="scaffold_301949.1"/>
</dbReference>
<dbReference type="Pfam" id="PF06683">
    <property type="entry name" value="DUF1184"/>
    <property type="match status" value="2"/>
</dbReference>
<dbReference type="HOGENOM" id="CLU_056456_0_0_1"/>
<dbReference type="AlphaFoldDB" id="D7L648"/>
<sequence length="479" mass="54574">MPSTPISHVLLRRKRRLLAPDIKFYPYATGRPSSGKKDMKEEVVRLGVDLSLSVAESMFLLSDDIHTLLWFCYKLWRCTIPHWELVSERLLRVIYHVYSKDIKPKKNAVHQNGANSAQFHLIRATWKDFSDGIIVLHRLVKVLRRNDWSFDDPLLSSAIAKCKQVLKRLEDELRSAKHVSESNGFAREIVESNTSALWESLFDEEAVDLWKSSLFDEEAGEEPANEIKIRILRDLFHPIMGGNSWHGYANPKAPLGHIQMQSLPVYSPYIPPVYSPYILGKDFAKQELKEEVVRLGVELSLHVAGSMLYLCDDIRSMLRFCYKFLEDARKDLAPDSPVMKSLLGVIHYVNSKYIKPKNGVCQNGGHSVQSVTLESFGTGIRDLDLLVSILRSGVSYLDAREYTSTIEAALKEVDETLRCAKDVLEANGFARDAMESKILDLWKPLFDKETEESWSLSAVRLGIFSDLFHPLVEEKSSKT</sequence>